<dbReference type="PROSITE" id="PS51733">
    <property type="entry name" value="BPL_LPL_CATALYTIC"/>
    <property type="match status" value="1"/>
</dbReference>
<feature type="region of interest" description="Disordered" evidence="3">
    <location>
        <begin position="354"/>
        <end position="386"/>
    </location>
</feature>
<dbReference type="GO" id="GO:0005737">
    <property type="term" value="C:cytoplasm"/>
    <property type="evidence" value="ECO:0007669"/>
    <property type="project" value="TreeGrafter"/>
</dbReference>
<feature type="domain" description="BPL/LPL catalytic" evidence="4">
    <location>
        <begin position="439"/>
        <end position="643"/>
    </location>
</feature>
<dbReference type="CDD" id="cd03144">
    <property type="entry name" value="GATase1_ScBLP_like"/>
    <property type="match status" value="1"/>
</dbReference>
<dbReference type="PANTHER" id="PTHR12835:SF5">
    <property type="entry name" value="BIOTIN--PROTEIN LIGASE"/>
    <property type="match status" value="1"/>
</dbReference>
<dbReference type="Pfam" id="PF03099">
    <property type="entry name" value="BPL_LplA_LipB"/>
    <property type="match status" value="1"/>
</dbReference>
<dbReference type="SUPFAM" id="SSF55681">
    <property type="entry name" value="Class II aaRS and biotin synthetases"/>
    <property type="match status" value="1"/>
</dbReference>
<sequence length="726" mass="79143">MATKKMNVLIYSGNGSTTESVRHCLYTLRRLLSPAYAVIPVTGDIIINEPWQTSCALLVFPGGADLGYCRTLNGEGNRRISRYVNGSGSYLGFCAGGYYGSQRCEFEVDDPKMAVVGERELSFFPGICRGLAFEGFVYHSEAGARAANVKIEKEAFDGDNSDLLETFKSYYNGGGVFVDAKKLENRGVQVLASYTEDLHVDSGEGKAAVVYRKIGEGHAILTGPHPEFAPQNLTKSSKLPAYSEAIDAITATDSTRIAFLRLALQKLSLKVNEEEQAVPPLSRLHLSAHSPTDVADLVASWSESITIVDGEEYLRGGNDVFRLDKEGSVWGVKGLKKAIEKVGDALPAVITGKVTDTSASTQPPQDKTNSAATEEAKPPKSPEDQIRDLITYTNTTTPDAILDYNKIIKSLFPHTTSHPSPHETPSFHHETYYANLAHHHSKASNHAPTFGRHLVYGDVVTSTNTLLEKNAPLLRTLPTGFTFTATTQLAGRGRGTNVWVAPPGALMFSTVLHHSFTLTQTAPVIFIQYIAALAIVRGIKTYAPGYDQLAIKLKWPNDIYAQLPGSPANPLVKIGGILVNSSYTGTSYSIVCGIGLNLSNPLPTTSLNSLIPSLTSPTLKPLTHEKLLASILAAFEALYRDFCRLGWSSEMESEYYEHWLHGGQVVAVETEEVSGVRALIRGITRDWGLLLAEELGWEDRPTGRLVALQSDSNSFDFFRGLVRRKV</sequence>
<dbReference type="GO" id="GO:0004077">
    <property type="term" value="F:biotin--[biotin carboxyl-carrier protein] ligase activity"/>
    <property type="evidence" value="ECO:0007669"/>
    <property type="project" value="InterPro"/>
</dbReference>
<feature type="compositionally biased region" description="Polar residues" evidence="3">
    <location>
        <begin position="354"/>
        <end position="372"/>
    </location>
</feature>
<evidence type="ECO:0000313" key="6">
    <source>
        <dbReference type="Proteomes" id="UP000800035"/>
    </source>
</evidence>
<dbReference type="NCBIfam" id="TIGR00121">
    <property type="entry name" value="birA_ligase"/>
    <property type="match status" value="1"/>
</dbReference>
<evidence type="ECO:0000256" key="3">
    <source>
        <dbReference type="SAM" id="MobiDB-lite"/>
    </source>
</evidence>
<reference evidence="5" key="1">
    <citation type="journal article" date="2020" name="Stud. Mycol.">
        <title>101 Dothideomycetes genomes: a test case for predicting lifestyles and emergence of pathogens.</title>
        <authorList>
            <person name="Haridas S."/>
            <person name="Albert R."/>
            <person name="Binder M."/>
            <person name="Bloem J."/>
            <person name="Labutti K."/>
            <person name="Salamov A."/>
            <person name="Andreopoulos B."/>
            <person name="Baker S."/>
            <person name="Barry K."/>
            <person name="Bills G."/>
            <person name="Bluhm B."/>
            <person name="Cannon C."/>
            <person name="Castanera R."/>
            <person name="Culley D."/>
            <person name="Daum C."/>
            <person name="Ezra D."/>
            <person name="Gonzalez J."/>
            <person name="Henrissat B."/>
            <person name="Kuo A."/>
            <person name="Liang C."/>
            <person name="Lipzen A."/>
            <person name="Lutzoni F."/>
            <person name="Magnuson J."/>
            <person name="Mondo S."/>
            <person name="Nolan M."/>
            <person name="Ohm R."/>
            <person name="Pangilinan J."/>
            <person name="Park H.-J."/>
            <person name="Ramirez L."/>
            <person name="Alfaro M."/>
            <person name="Sun H."/>
            <person name="Tritt A."/>
            <person name="Yoshinaga Y."/>
            <person name="Zwiers L.-H."/>
            <person name="Turgeon B."/>
            <person name="Goodwin S."/>
            <person name="Spatafora J."/>
            <person name="Crous P."/>
            <person name="Grigoriev I."/>
        </authorList>
    </citation>
    <scope>NUCLEOTIDE SEQUENCE</scope>
    <source>
        <strain evidence="5">CBS 675.92</strain>
    </source>
</reference>
<dbReference type="InterPro" id="IPR004408">
    <property type="entry name" value="Biotin_CoA_COase_ligase"/>
</dbReference>
<dbReference type="InterPro" id="IPR029062">
    <property type="entry name" value="Class_I_gatase-like"/>
</dbReference>
<accession>A0A6A5U4X7</accession>
<dbReference type="InterPro" id="IPR019197">
    <property type="entry name" value="Biotin-prot_ligase_N"/>
</dbReference>
<keyword evidence="2 5" id="KW-0436">Ligase</keyword>
<dbReference type="Gene3D" id="3.30.930.10">
    <property type="entry name" value="Bira Bifunctional Protein, Domain 2"/>
    <property type="match status" value="1"/>
</dbReference>
<evidence type="ECO:0000313" key="5">
    <source>
        <dbReference type="EMBL" id="KAF1959748.1"/>
    </source>
</evidence>
<name>A0A6A5U4X7_9PLEO</name>
<dbReference type="InterPro" id="IPR004143">
    <property type="entry name" value="BPL_LPL_catalytic"/>
</dbReference>
<dbReference type="Pfam" id="PF09825">
    <property type="entry name" value="BPL_N"/>
    <property type="match status" value="1"/>
</dbReference>
<evidence type="ECO:0000256" key="1">
    <source>
        <dbReference type="ARBA" id="ARBA00009934"/>
    </source>
</evidence>
<dbReference type="OrthoDB" id="10250105at2759"/>
<keyword evidence="6" id="KW-1185">Reference proteome</keyword>
<dbReference type="InterPro" id="IPR045864">
    <property type="entry name" value="aa-tRNA-synth_II/BPL/LPL"/>
</dbReference>
<evidence type="ECO:0000259" key="4">
    <source>
        <dbReference type="PROSITE" id="PS51733"/>
    </source>
</evidence>
<organism evidence="5 6">
    <name type="scientific">Byssothecium circinans</name>
    <dbReference type="NCBI Taxonomy" id="147558"/>
    <lineage>
        <taxon>Eukaryota</taxon>
        <taxon>Fungi</taxon>
        <taxon>Dikarya</taxon>
        <taxon>Ascomycota</taxon>
        <taxon>Pezizomycotina</taxon>
        <taxon>Dothideomycetes</taxon>
        <taxon>Pleosporomycetidae</taxon>
        <taxon>Pleosporales</taxon>
        <taxon>Massarineae</taxon>
        <taxon>Massarinaceae</taxon>
        <taxon>Byssothecium</taxon>
    </lineage>
</organism>
<dbReference type="AlphaFoldDB" id="A0A6A5U4X7"/>
<dbReference type="PANTHER" id="PTHR12835">
    <property type="entry name" value="BIOTIN PROTEIN LIGASE"/>
    <property type="match status" value="1"/>
</dbReference>
<dbReference type="EMBL" id="ML976984">
    <property type="protein sequence ID" value="KAF1959748.1"/>
    <property type="molecule type" value="Genomic_DNA"/>
</dbReference>
<evidence type="ECO:0000256" key="2">
    <source>
        <dbReference type="ARBA" id="ARBA00022598"/>
    </source>
</evidence>
<dbReference type="CDD" id="cd16442">
    <property type="entry name" value="BPL"/>
    <property type="match status" value="1"/>
</dbReference>
<protein>
    <submittedName>
        <fullName evidence="5">Biotin apo-protein ligase-like protein</fullName>
    </submittedName>
</protein>
<feature type="compositionally biased region" description="Basic and acidic residues" evidence="3">
    <location>
        <begin position="374"/>
        <end position="386"/>
    </location>
</feature>
<comment type="similarity">
    <text evidence="1">Belongs to the biotin--protein ligase family.</text>
</comment>
<dbReference type="Proteomes" id="UP000800035">
    <property type="component" value="Unassembled WGS sequence"/>
</dbReference>
<proteinExistence type="inferred from homology"/>
<dbReference type="SUPFAM" id="SSF52317">
    <property type="entry name" value="Class I glutamine amidotransferase-like"/>
    <property type="match status" value="1"/>
</dbReference>
<gene>
    <name evidence="5" type="ORF">CC80DRAFT_545189</name>
</gene>